<comment type="caution">
    <text evidence="2">The sequence shown here is derived from an EMBL/GenBank/DDBJ whole genome shotgun (WGS) entry which is preliminary data.</text>
</comment>
<organism evidence="2 3">
    <name type="scientific">Streptantibioticus ferralitis</name>
    <dbReference type="NCBI Taxonomy" id="236510"/>
    <lineage>
        <taxon>Bacteria</taxon>
        <taxon>Bacillati</taxon>
        <taxon>Actinomycetota</taxon>
        <taxon>Actinomycetes</taxon>
        <taxon>Kitasatosporales</taxon>
        <taxon>Streptomycetaceae</taxon>
        <taxon>Streptantibioticus</taxon>
    </lineage>
</organism>
<dbReference type="RefSeq" id="WP_275810091.1">
    <property type="nucleotide sequence ID" value="NZ_BAAANM010000035.1"/>
</dbReference>
<feature type="compositionally biased region" description="Basic and acidic residues" evidence="1">
    <location>
        <begin position="110"/>
        <end position="130"/>
    </location>
</feature>
<dbReference type="Proteomes" id="UP001220022">
    <property type="component" value="Unassembled WGS sequence"/>
</dbReference>
<evidence type="ECO:0000313" key="3">
    <source>
        <dbReference type="Proteomes" id="UP001220022"/>
    </source>
</evidence>
<gene>
    <name evidence="2" type="ORF">P2L57_07260</name>
</gene>
<keyword evidence="3" id="KW-1185">Reference proteome</keyword>
<evidence type="ECO:0000256" key="1">
    <source>
        <dbReference type="SAM" id="MobiDB-lite"/>
    </source>
</evidence>
<protein>
    <submittedName>
        <fullName evidence="2">Uncharacterized protein</fullName>
    </submittedName>
</protein>
<name>A0ABT5YVA2_9ACTN</name>
<proteinExistence type="predicted"/>
<sequence length="130" mass="14434">MSKDDRELRVRVFGADPAHAEREARELRDELRELDGSDVRFAERRLPGTSRDGAKGALLTPEVVLVITGGSLTLARAAVKGWVEVRKSRYVRVESSDGTVTELKGAVSGREVKELQAHHERERESPEASE</sequence>
<reference evidence="2 3" key="1">
    <citation type="submission" date="2023-03" db="EMBL/GenBank/DDBJ databases">
        <title>Draft genome sequence of type strain Streptomyces ferralitis JCM 14344.</title>
        <authorList>
            <person name="Klaysubun C."/>
            <person name="Duangmal K."/>
        </authorList>
    </citation>
    <scope>NUCLEOTIDE SEQUENCE [LARGE SCALE GENOMIC DNA]</scope>
    <source>
        <strain evidence="2 3">JCM 14344</strain>
    </source>
</reference>
<feature type="region of interest" description="Disordered" evidence="1">
    <location>
        <begin position="107"/>
        <end position="130"/>
    </location>
</feature>
<dbReference type="EMBL" id="JARHTQ010000003">
    <property type="protein sequence ID" value="MDF2255529.1"/>
    <property type="molecule type" value="Genomic_DNA"/>
</dbReference>
<dbReference type="Pfam" id="PF19953">
    <property type="entry name" value="EACC1"/>
    <property type="match status" value="1"/>
</dbReference>
<evidence type="ECO:0000313" key="2">
    <source>
        <dbReference type="EMBL" id="MDF2255529.1"/>
    </source>
</evidence>
<accession>A0ABT5YVA2</accession>
<dbReference type="InterPro" id="IPR045428">
    <property type="entry name" value="EACC1"/>
</dbReference>